<feature type="region of interest" description="Disordered" evidence="10">
    <location>
        <begin position="20"/>
        <end position="92"/>
    </location>
</feature>
<dbReference type="PROSITE" id="PS00914">
    <property type="entry name" value="SYNTAXIN"/>
    <property type="match status" value="1"/>
</dbReference>
<evidence type="ECO:0000256" key="7">
    <source>
        <dbReference type="ARBA" id="ARBA00023034"/>
    </source>
</evidence>
<comment type="subcellular location">
    <subcellularLocation>
        <location evidence="1">Golgi apparatus membrane</location>
        <topology evidence="1">Single-pass type IV membrane protein</topology>
    </subcellularLocation>
</comment>
<evidence type="ECO:0000256" key="2">
    <source>
        <dbReference type="ARBA" id="ARBA00009063"/>
    </source>
</evidence>
<evidence type="ECO:0000256" key="8">
    <source>
        <dbReference type="ARBA" id="ARBA00023054"/>
    </source>
</evidence>
<keyword evidence="6 11" id="KW-1133">Transmembrane helix</keyword>
<protein>
    <recommendedName>
        <fullName evidence="12">t-SNARE coiled-coil homology domain-containing protein</fullName>
    </recommendedName>
</protein>
<dbReference type="EMBL" id="OZ022409">
    <property type="protein sequence ID" value="CAK9440350.1"/>
    <property type="molecule type" value="Genomic_DNA"/>
</dbReference>
<keyword evidence="9 11" id="KW-0472">Membrane</keyword>
<keyword evidence="7" id="KW-0333">Golgi apparatus</keyword>
<feature type="region of interest" description="Disordered" evidence="10">
    <location>
        <begin position="371"/>
        <end position="413"/>
    </location>
</feature>
<dbReference type="Pfam" id="PF05739">
    <property type="entry name" value="SNARE"/>
    <property type="match status" value="1"/>
</dbReference>
<evidence type="ECO:0000256" key="9">
    <source>
        <dbReference type="ARBA" id="ARBA00023136"/>
    </source>
</evidence>
<feature type="domain" description="T-SNARE coiled-coil homology" evidence="12">
    <location>
        <begin position="271"/>
        <end position="333"/>
    </location>
</feature>
<evidence type="ECO:0000256" key="1">
    <source>
        <dbReference type="ARBA" id="ARBA00004409"/>
    </source>
</evidence>
<evidence type="ECO:0000256" key="11">
    <source>
        <dbReference type="SAM" id="Phobius"/>
    </source>
</evidence>
<evidence type="ECO:0000256" key="4">
    <source>
        <dbReference type="ARBA" id="ARBA00022692"/>
    </source>
</evidence>
<keyword evidence="4 11" id="KW-0812">Transmembrane</keyword>
<gene>
    <name evidence="13" type="ORF">LODBEIA_P44500</name>
</gene>
<evidence type="ECO:0000256" key="6">
    <source>
        <dbReference type="ARBA" id="ARBA00022989"/>
    </source>
</evidence>
<comment type="similarity">
    <text evidence="2">Belongs to the syntaxin family.</text>
</comment>
<dbReference type="InterPro" id="IPR000727">
    <property type="entry name" value="T_SNARE_dom"/>
</dbReference>
<dbReference type="PROSITE" id="PS50192">
    <property type="entry name" value="T_SNARE"/>
    <property type="match status" value="1"/>
</dbReference>
<dbReference type="PANTHER" id="PTHR19957:SF83">
    <property type="entry name" value="SYNTAXIN-16"/>
    <property type="match status" value="1"/>
</dbReference>
<evidence type="ECO:0000256" key="10">
    <source>
        <dbReference type="SAM" id="MobiDB-lite"/>
    </source>
</evidence>
<feature type="compositionally biased region" description="Acidic residues" evidence="10">
    <location>
        <begin position="37"/>
        <end position="53"/>
    </location>
</feature>
<accession>A0ABP0ZPY4</accession>
<name>A0ABP0ZPY4_9ASCO</name>
<dbReference type="CDD" id="cd15845">
    <property type="entry name" value="SNARE_syntaxin16"/>
    <property type="match status" value="1"/>
</dbReference>
<dbReference type="Gene3D" id="1.20.58.70">
    <property type="match status" value="1"/>
</dbReference>
<evidence type="ECO:0000313" key="13">
    <source>
        <dbReference type="EMBL" id="CAK9440350.1"/>
    </source>
</evidence>
<dbReference type="SMART" id="SM00397">
    <property type="entry name" value="t_SNARE"/>
    <property type="match status" value="1"/>
</dbReference>
<sequence length="413" mass="47378">MIRDRTKLFLSFRRTLTREPSASRLQNPFSDKIDDAYYQDDDDGDDDDDDDLLNSENDNLILSSRKRQSKLSSTTKSKSNKKSKSQDIEMKPMVPTPFEISRDLDTYLAVISRQTQDLQHLYKQLIICNKSQEKKTMEQQIEESNYQILRQFELCYVAIRKFEYLAQHHVKLRLNYQVQDVDILQNLKRKYASEIQRHLVLFRSLQNNYMNFLRDDDDEFELLIKEKKIGNAAGTTTTTKKIDNDAEEFSKEFLQSTQTQAQLQLNQTSDMAYLDQREKEINKLAHGILEISTIFKEMETLVIDQGTMLDRIDYNLCSTVQDLKSSDKELVKARSYQKRTTKCKIIFFLGLCVFALLMLVLVRPGGGGGGNKTTVIEKPGTGAPSQPESPSDGGGSDDALKPPLEVNHPDSPI</sequence>
<keyword evidence="8" id="KW-0175">Coiled coil</keyword>
<dbReference type="Proteomes" id="UP001497383">
    <property type="component" value="Chromosome 5"/>
</dbReference>
<reference evidence="13 14" key="1">
    <citation type="submission" date="2024-03" db="EMBL/GenBank/DDBJ databases">
        <authorList>
            <person name="Brejova B."/>
        </authorList>
    </citation>
    <scope>NUCLEOTIDE SEQUENCE [LARGE SCALE GENOMIC DNA]</scope>
    <source>
        <strain evidence="13 14">CBS 14171</strain>
    </source>
</reference>
<dbReference type="InterPro" id="IPR006012">
    <property type="entry name" value="Syntaxin/epimorphin_CS"/>
</dbReference>
<organism evidence="13 14">
    <name type="scientific">Lodderomyces beijingensis</name>
    <dbReference type="NCBI Taxonomy" id="1775926"/>
    <lineage>
        <taxon>Eukaryota</taxon>
        <taxon>Fungi</taxon>
        <taxon>Dikarya</taxon>
        <taxon>Ascomycota</taxon>
        <taxon>Saccharomycotina</taxon>
        <taxon>Pichiomycetes</taxon>
        <taxon>Debaryomycetaceae</taxon>
        <taxon>Candida/Lodderomyces clade</taxon>
        <taxon>Lodderomyces</taxon>
    </lineage>
</organism>
<proteinExistence type="inferred from homology"/>
<evidence type="ECO:0000256" key="5">
    <source>
        <dbReference type="ARBA" id="ARBA00022927"/>
    </source>
</evidence>
<dbReference type="InterPro" id="IPR045242">
    <property type="entry name" value="Syntaxin"/>
</dbReference>
<keyword evidence="5" id="KW-0653">Protein transport</keyword>
<dbReference type="GeneID" id="92209646"/>
<feature type="compositionally biased region" description="Polar residues" evidence="10">
    <location>
        <begin position="20"/>
        <end position="29"/>
    </location>
</feature>
<evidence type="ECO:0000313" key="14">
    <source>
        <dbReference type="Proteomes" id="UP001497383"/>
    </source>
</evidence>
<keyword evidence="14" id="KW-1185">Reference proteome</keyword>
<keyword evidence="3" id="KW-0813">Transport</keyword>
<evidence type="ECO:0000259" key="12">
    <source>
        <dbReference type="PROSITE" id="PS50192"/>
    </source>
</evidence>
<evidence type="ECO:0000256" key="3">
    <source>
        <dbReference type="ARBA" id="ARBA00022448"/>
    </source>
</evidence>
<dbReference type="RefSeq" id="XP_066831388.1">
    <property type="nucleotide sequence ID" value="XM_066974673.1"/>
</dbReference>
<dbReference type="PANTHER" id="PTHR19957">
    <property type="entry name" value="SYNTAXIN"/>
    <property type="match status" value="1"/>
</dbReference>
<dbReference type="SUPFAM" id="SSF47661">
    <property type="entry name" value="t-snare proteins"/>
    <property type="match status" value="1"/>
</dbReference>
<dbReference type="InterPro" id="IPR010989">
    <property type="entry name" value="SNARE"/>
</dbReference>
<feature type="transmembrane region" description="Helical" evidence="11">
    <location>
        <begin position="345"/>
        <end position="362"/>
    </location>
</feature>